<name>A0A9N9HJA5_9GLOM</name>
<evidence type="ECO:0000313" key="2">
    <source>
        <dbReference type="Proteomes" id="UP000789831"/>
    </source>
</evidence>
<accession>A0A9N9HJA5</accession>
<feature type="non-terminal residue" evidence="1">
    <location>
        <position position="1"/>
    </location>
</feature>
<comment type="caution">
    <text evidence="1">The sequence shown here is derived from an EMBL/GenBank/DDBJ whole genome shotgun (WGS) entry which is preliminary data.</text>
</comment>
<dbReference type="Proteomes" id="UP000789831">
    <property type="component" value="Unassembled WGS sequence"/>
</dbReference>
<organism evidence="1 2">
    <name type="scientific">Ambispora gerdemannii</name>
    <dbReference type="NCBI Taxonomy" id="144530"/>
    <lineage>
        <taxon>Eukaryota</taxon>
        <taxon>Fungi</taxon>
        <taxon>Fungi incertae sedis</taxon>
        <taxon>Mucoromycota</taxon>
        <taxon>Glomeromycotina</taxon>
        <taxon>Glomeromycetes</taxon>
        <taxon>Archaeosporales</taxon>
        <taxon>Ambisporaceae</taxon>
        <taxon>Ambispora</taxon>
    </lineage>
</organism>
<proteinExistence type="predicted"/>
<dbReference type="EMBL" id="CAJVPL010010104">
    <property type="protein sequence ID" value="CAG8680145.1"/>
    <property type="molecule type" value="Genomic_DNA"/>
</dbReference>
<evidence type="ECO:0000313" key="1">
    <source>
        <dbReference type="EMBL" id="CAG8680145.1"/>
    </source>
</evidence>
<reference evidence="1" key="1">
    <citation type="submission" date="2021-06" db="EMBL/GenBank/DDBJ databases">
        <authorList>
            <person name="Kallberg Y."/>
            <person name="Tangrot J."/>
            <person name="Rosling A."/>
        </authorList>
    </citation>
    <scope>NUCLEOTIDE SEQUENCE</scope>
    <source>
        <strain evidence="1">MT106</strain>
    </source>
</reference>
<protein>
    <submittedName>
        <fullName evidence="1">287_t:CDS:1</fullName>
    </submittedName>
</protein>
<keyword evidence="2" id="KW-1185">Reference proteome</keyword>
<gene>
    <name evidence="1" type="ORF">AGERDE_LOCUS12636</name>
</gene>
<sequence length="57" mass="6764">RLMMIILDHRKIIIHDASVDIRFVYLHLHAKQRATNVNEMALRIFMRPHIPPLPPTL</sequence>
<feature type="non-terminal residue" evidence="1">
    <location>
        <position position="57"/>
    </location>
</feature>
<dbReference type="AlphaFoldDB" id="A0A9N9HJA5"/>